<keyword evidence="7" id="KW-0328">Glycosyltransferase</keyword>
<comment type="subcellular location">
    <subcellularLocation>
        <location evidence="1">Cell inner membrane</location>
        <topology evidence="1">Multi-pass membrane protein</topology>
    </subcellularLocation>
</comment>
<evidence type="ECO:0000256" key="10">
    <source>
        <dbReference type="ARBA" id="ARBA00022989"/>
    </source>
</evidence>
<dbReference type="EMBL" id="PGTY01000004">
    <property type="protein sequence ID" value="PJI84428.1"/>
    <property type="molecule type" value="Genomic_DNA"/>
</dbReference>
<feature type="domain" description="Glycosyltransferase 2-like" evidence="13">
    <location>
        <begin position="201"/>
        <end position="395"/>
    </location>
</feature>
<sequence length="533" mass="57860">MFTPYSQTTAPAQRQFGALRRGHLQQTVGAGFVPFISTTLAMSALVVAAFTSAVAEWSVLTGVVAALIMVNALWISGGAVTAVMGLFAATTPQSMPPKQWIPKGRTAVLVTLCGEDAAPLAMYLNSFTRGLDALGLGHDTTVFVLSDTSAVPQIAVEENALADLIAQGRIVYRRRADNTGKKPGNIADWLTNYGHDFDYMVIKDADSRMTPNSIRQLIWQLEHRPGTGLLQAAISLIPGRTRFGRHQRISSRLLGHAFGRGFAAWSGKAGNYWGHNAIMRVAAFRSAARLPRLSGPAPFGGDLLSHDFVEAAWMRRAGWDIELAPDLRGSAEDAPQSLQDFFRRDRRWCQGNLQHLRVMTSPGLHPVSRMHLVTGAFSYLSAPIWLLLLVLLGLGAIPVSNYASIALVAVILLVPKLCALIDLLPRARTMWRRRVILRAWLSEFVISTLIGPLISLRHATSVGSILLGQDCGWKSARKARLMVPAGWPEAAVGLVILALALANPTTSALWLAPVIVPLIIAPMLIPLLNREPI</sequence>
<accession>A0A2M8W0I2</accession>
<evidence type="ECO:0000256" key="4">
    <source>
        <dbReference type="ARBA" id="ARBA00020585"/>
    </source>
</evidence>
<keyword evidence="10 12" id="KW-1133">Transmembrane helix</keyword>
<dbReference type="PANTHER" id="PTHR43867">
    <property type="entry name" value="CELLULOSE SYNTHASE CATALYTIC SUBUNIT A [UDP-FORMING]"/>
    <property type="match status" value="1"/>
</dbReference>
<keyword evidence="11 12" id="KW-0472">Membrane</keyword>
<dbReference type="SUPFAM" id="SSF53448">
    <property type="entry name" value="Nucleotide-diphospho-sugar transferases"/>
    <property type="match status" value="1"/>
</dbReference>
<feature type="transmembrane region" description="Helical" evidence="12">
    <location>
        <begin position="481"/>
        <end position="502"/>
    </location>
</feature>
<reference evidence="14 15" key="1">
    <citation type="submission" date="2017-11" db="EMBL/GenBank/DDBJ databases">
        <title>Genomic Encyclopedia of Archaeal and Bacterial Type Strains, Phase II (KMG-II): From Individual Species to Whole Genera.</title>
        <authorList>
            <person name="Goeker M."/>
        </authorList>
    </citation>
    <scope>NUCLEOTIDE SEQUENCE [LARGE SCALE GENOMIC DNA]</scope>
    <source>
        <strain evidence="14 15">DSM 29128</strain>
    </source>
</reference>
<dbReference type="PANTHER" id="PTHR43867:SF5">
    <property type="entry name" value="GLUCANS BIOSYNTHESIS GLUCOSYLTRANSFERASE H"/>
    <property type="match status" value="1"/>
</dbReference>
<comment type="pathway">
    <text evidence="2">Glycan metabolism; osmoregulated periplasmic glucan (OPG) biosynthesis.</text>
</comment>
<keyword evidence="8 14" id="KW-0808">Transferase</keyword>
<dbReference type="AlphaFoldDB" id="A0A2M8W0I2"/>
<keyword evidence="15" id="KW-1185">Reference proteome</keyword>
<dbReference type="GO" id="GO:0016758">
    <property type="term" value="F:hexosyltransferase activity"/>
    <property type="evidence" value="ECO:0007669"/>
    <property type="project" value="TreeGrafter"/>
</dbReference>
<protein>
    <recommendedName>
        <fullName evidence="4">Glucans biosynthesis glucosyltransferase H</fullName>
    </recommendedName>
</protein>
<evidence type="ECO:0000256" key="5">
    <source>
        <dbReference type="ARBA" id="ARBA00022475"/>
    </source>
</evidence>
<name>A0A2M8W0I2_9RHOB</name>
<evidence type="ECO:0000256" key="2">
    <source>
        <dbReference type="ARBA" id="ARBA00005001"/>
    </source>
</evidence>
<comment type="caution">
    <text evidence="14">The sequence shown here is derived from an EMBL/GenBank/DDBJ whole genome shotgun (WGS) entry which is preliminary data.</text>
</comment>
<feature type="transmembrane region" description="Helical" evidence="12">
    <location>
        <begin position="63"/>
        <end position="89"/>
    </location>
</feature>
<evidence type="ECO:0000256" key="9">
    <source>
        <dbReference type="ARBA" id="ARBA00022692"/>
    </source>
</evidence>
<evidence type="ECO:0000313" key="14">
    <source>
        <dbReference type="EMBL" id="PJI84428.1"/>
    </source>
</evidence>
<evidence type="ECO:0000256" key="11">
    <source>
        <dbReference type="ARBA" id="ARBA00023136"/>
    </source>
</evidence>
<feature type="transmembrane region" description="Helical" evidence="12">
    <location>
        <begin position="28"/>
        <end position="51"/>
    </location>
</feature>
<evidence type="ECO:0000256" key="8">
    <source>
        <dbReference type="ARBA" id="ARBA00022679"/>
    </source>
</evidence>
<keyword evidence="9 12" id="KW-0812">Transmembrane</keyword>
<dbReference type="InterPro" id="IPR001173">
    <property type="entry name" value="Glyco_trans_2-like"/>
</dbReference>
<dbReference type="Pfam" id="PF13632">
    <property type="entry name" value="Glyco_trans_2_3"/>
    <property type="match status" value="1"/>
</dbReference>
<keyword evidence="6" id="KW-0997">Cell inner membrane</keyword>
<evidence type="ECO:0000256" key="12">
    <source>
        <dbReference type="SAM" id="Phobius"/>
    </source>
</evidence>
<dbReference type="InterPro" id="IPR029044">
    <property type="entry name" value="Nucleotide-diphossugar_trans"/>
</dbReference>
<feature type="transmembrane region" description="Helical" evidence="12">
    <location>
        <begin position="376"/>
        <end position="397"/>
    </location>
</feature>
<evidence type="ECO:0000256" key="6">
    <source>
        <dbReference type="ARBA" id="ARBA00022519"/>
    </source>
</evidence>
<organism evidence="14 15">
    <name type="scientific">Yoonia maricola</name>
    <dbReference type="NCBI Taxonomy" id="420999"/>
    <lineage>
        <taxon>Bacteria</taxon>
        <taxon>Pseudomonadati</taxon>
        <taxon>Pseudomonadota</taxon>
        <taxon>Alphaproteobacteria</taxon>
        <taxon>Rhodobacterales</taxon>
        <taxon>Paracoccaceae</taxon>
        <taxon>Yoonia</taxon>
    </lineage>
</organism>
<evidence type="ECO:0000256" key="3">
    <source>
        <dbReference type="ARBA" id="ARBA00009337"/>
    </source>
</evidence>
<keyword evidence="5" id="KW-1003">Cell membrane</keyword>
<evidence type="ECO:0000313" key="15">
    <source>
        <dbReference type="Proteomes" id="UP000228531"/>
    </source>
</evidence>
<dbReference type="Gene3D" id="3.90.550.10">
    <property type="entry name" value="Spore Coat Polysaccharide Biosynthesis Protein SpsA, Chain A"/>
    <property type="match status" value="1"/>
</dbReference>
<dbReference type="InterPro" id="IPR050321">
    <property type="entry name" value="Glycosyltr_2/OpgH_subfam"/>
</dbReference>
<evidence type="ECO:0000256" key="7">
    <source>
        <dbReference type="ARBA" id="ARBA00022676"/>
    </source>
</evidence>
<dbReference type="GO" id="GO:0005886">
    <property type="term" value="C:plasma membrane"/>
    <property type="evidence" value="ECO:0007669"/>
    <property type="project" value="UniProtKB-SubCell"/>
</dbReference>
<evidence type="ECO:0000259" key="13">
    <source>
        <dbReference type="Pfam" id="PF13632"/>
    </source>
</evidence>
<dbReference type="Proteomes" id="UP000228531">
    <property type="component" value="Unassembled WGS sequence"/>
</dbReference>
<proteinExistence type="inferred from homology"/>
<dbReference type="RefSeq" id="WP_245834444.1">
    <property type="nucleotide sequence ID" value="NZ_PGTY01000004.1"/>
</dbReference>
<feature type="transmembrane region" description="Helical" evidence="12">
    <location>
        <begin position="403"/>
        <end position="424"/>
    </location>
</feature>
<gene>
    <name evidence="14" type="ORF">BC777_3487</name>
</gene>
<evidence type="ECO:0000256" key="1">
    <source>
        <dbReference type="ARBA" id="ARBA00004429"/>
    </source>
</evidence>
<dbReference type="NCBIfam" id="NF003962">
    <property type="entry name" value="PRK05454.2-5"/>
    <property type="match status" value="1"/>
</dbReference>
<comment type="similarity">
    <text evidence="3">Belongs to the glycosyltransferase 2 family. OpgH subfamily.</text>
</comment>
<feature type="transmembrane region" description="Helical" evidence="12">
    <location>
        <begin position="508"/>
        <end position="528"/>
    </location>
</feature>